<reference evidence="2 3" key="1">
    <citation type="journal article" date="2015" name="Genome Announc.">
        <title>Draft Genome Sequence of a Heterotrophic Facultative Anaerobic Thermophilic Bacterium, Ardenticatena maritima Strain 110ST.</title>
        <authorList>
            <person name="Kawaichi S."/>
            <person name="Yoshida T."/>
            <person name="Sako Y."/>
            <person name="Nakamura R."/>
        </authorList>
    </citation>
    <scope>NUCLEOTIDE SEQUENCE [LARGE SCALE GENOMIC DNA]</scope>
    <source>
        <strain evidence="2 3">110S</strain>
    </source>
</reference>
<name>A0A0M9UCP3_9CHLR</name>
<dbReference type="InterPro" id="IPR036390">
    <property type="entry name" value="WH_DNA-bd_sf"/>
</dbReference>
<dbReference type="GO" id="GO:0005737">
    <property type="term" value="C:cytoplasm"/>
    <property type="evidence" value="ECO:0007669"/>
    <property type="project" value="InterPro"/>
</dbReference>
<feature type="domain" description="Elongation factor SelB fourth winged-helix" evidence="1">
    <location>
        <begin position="63"/>
        <end position="108"/>
    </location>
</feature>
<comment type="caution">
    <text evidence="2">The sequence shown here is derived from an EMBL/GenBank/DDBJ whole genome shotgun (WGS) entry which is preliminary data.</text>
</comment>
<accession>A0A0M9UCP3</accession>
<gene>
    <name evidence="2" type="ORF">ARMA_1583</name>
</gene>
<dbReference type="Pfam" id="PF09107">
    <property type="entry name" value="WHD_3rd_SelB"/>
    <property type="match status" value="1"/>
</dbReference>
<keyword evidence="3" id="KW-1185">Reference proteome</keyword>
<dbReference type="GO" id="GO:0003746">
    <property type="term" value="F:translation elongation factor activity"/>
    <property type="evidence" value="ECO:0007669"/>
    <property type="project" value="InterPro"/>
</dbReference>
<sequence length="109" mass="12308">MDQLLAAFRAHPTRPPSASEAARMVGEDVLDLLIARGDLVRVSADVLFLPETYAQMVERIQALIRERGSVTVAEVRDQLETSRKYAVALLEHLDERRITRRVGDARVLR</sequence>
<proteinExistence type="predicted"/>
<dbReference type="SUPFAM" id="SSF46785">
    <property type="entry name" value="Winged helix' DNA-binding domain"/>
    <property type="match status" value="1"/>
</dbReference>
<organism evidence="2 3">
    <name type="scientific">Ardenticatena maritima</name>
    <dbReference type="NCBI Taxonomy" id="872965"/>
    <lineage>
        <taxon>Bacteria</taxon>
        <taxon>Bacillati</taxon>
        <taxon>Chloroflexota</taxon>
        <taxon>Ardenticatenia</taxon>
        <taxon>Ardenticatenales</taxon>
        <taxon>Ardenticatenaceae</taxon>
        <taxon>Ardenticatena</taxon>
    </lineage>
</organism>
<dbReference type="InParanoid" id="A0A0M9UCP3"/>
<dbReference type="Proteomes" id="UP000037784">
    <property type="component" value="Unassembled WGS sequence"/>
</dbReference>
<dbReference type="GO" id="GO:0003723">
    <property type="term" value="F:RNA binding"/>
    <property type="evidence" value="ECO:0007669"/>
    <property type="project" value="InterPro"/>
</dbReference>
<dbReference type="InterPro" id="IPR036388">
    <property type="entry name" value="WH-like_DNA-bd_sf"/>
</dbReference>
<evidence type="ECO:0000259" key="1">
    <source>
        <dbReference type="Pfam" id="PF09107"/>
    </source>
</evidence>
<evidence type="ECO:0000313" key="2">
    <source>
        <dbReference type="EMBL" id="GAP63160.1"/>
    </source>
</evidence>
<evidence type="ECO:0000313" key="3">
    <source>
        <dbReference type="Proteomes" id="UP000037784"/>
    </source>
</evidence>
<dbReference type="EMBL" id="BBZA01000118">
    <property type="protein sequence ID" value="GAP63160.1"/>
    <property type="molecule type" value="Genomic_DNA"/>
</dbReference>
<reference evidence="3" key="2">
    <citation type="submission" date="2015-08" db="EMBL/GenBank/DDBJ databases">
        <title>Draft Genome Sequence of a Heterotrophic Facultative Anaerobic Bacterium Ardenticatena maritima Strain 110S.</title>
        <authorList>
            <person name="Kawaichi S."/>
            <person name="Yoshida T."/>
            <person name="Sako Y."/>
            <person name="Nakamura R."/>
        </authorList>
    </citation>
    <scope>NUCLEOTIDE SEQUENCE [LARGE SCALE GENOMIC DNA]</scope>
    <source>
        <strain evidence="3">110S</strain>
    </source>
</reference>
<dbReference type="STRING" id="872965.SE16_00015"/>
<dbReference type="InterPro" id="IPR015191">
    <property type="entry name" value="SelB_WHD4"/>
</dbReference>
<dbReference type="GO" id="GO:0001514">
    <property type="term" value="P:selenocysteine incorporation"/>
    <property type="evidence" value="ECO:0007669"/>
    <property type="project" value="InterPro"/>
</dbReference>
<dbReference type="GO" id="GO:0005525">
    <property type="term" value="F:GTP binding"/>
    <property type="evidence" value="ECO:0007669"/>
    <property type="project" value="InterPro"/>
</dbReference>
<dbReference type="Gene3D" id="1.10.10.2770">
    <property type="match status" value="1"/>
</dbReference>
<dbReference type="AlphaFoldDB" id="A0A0M9UCP3"/>
<dbReference type="Gene3D" id="1.10.10.10">
    <property type="entry name" value="Winged helix-like DNA-binding domain superfamily/Winged helix DNA-binding domain"/>
    <property type="match status" value="1"/>
</dbReference>
<protein>
    <recommendedName>
        <fullName evidence="1">Elongation factor SelB fourth winged-helix domain-containing protein</fullName>
    </recommendedName>
</protein>